<dbReference type="EMBL" id="CACRZD030000002">
    <property type="protein sequence ID" value="CAA6656218.1"/>
    <property type="molecule type" value="Genomic_DNA"/>
</dbReference>
<dbReference type="Proteomes" id="UP001189122">
    <property type="component" value="Unassembled WGS sequence"/>
</dbReference>
<dbReference type="Pfam" id="PF00067">
    <property type="entry name" value="p450"/>
    <property type="match status" value="1"/>
</dbReference>
<keyword evidence="1" id="KW-0408">Iron</keyword>
<dbReference type="PANTHER" id="PTHR47951">
    <property type="entry name" value="OS08G0547900 PROTEIN"/>
    <property type="match status" value="1"/>
</dbReference>
<gene>
    <name evidence="2" type="ORF">SI7747_02002758</name>
</gene>
<dbReference type="SUPFAM" id="SSF48264">
    <property type="entry name" value="Cytochrome P450"/>
    <property type="match status" value="1"/>
</dbReference>
<dbReference type="AlphaFoldDB" id="A0A7I8IEJ3"/>
<evidence type="ECO:0000313" key="3">
    <source>
        <dbReference type="Proteomes" id="UP001189122"/>
    </source>
</evidence>
<evidence type="ECO:0000313" key="2">
    <source>
        <dbReference type="EMBL" id="CAA2616539.1"/>
    </source>
</evidence>
<keyword evidence="1" id="KW-0349">Heme</keyword>
<sequence length="166" mass="18599">MEWAMAKMMEKPEVMRKVQEELDAVVGKDATVEESHLPRLPYLDAVVKETLRLHPALPLMVPHSPSEPSELGGFHIPVGSRVLINAWAIHRDPSIWEDPSEFKPERFLTGDARLTITAAATASATFLRIGRRSCVGILMAERMSMFLLATLLHSYDWKLPAGVRLT</sequence>
<dbReference type="GO" id="GO:0020037">
    <property type="term" value="F:heme binding"/>
    <property type="evidence" value="ECO:0007669"/>
    <property type="project" value="InterPro"/>
</dbReference>
<protein>
    <submittedName>
        <fullName evidence="2">Uncharacterized protein</fullName>
    </submittedName>
</protein>
<dbReference type="GO" id="GO:0016705">
    <property type="term" value="F:oxidoreductase activity, acting on paired donors, with incorporation or reduction of molecular oxygen"/>
    <property type="evidence" value="ECO:0007669"/>
    <property type="project" value="InterPro"/>
</dbReference>
<evidence type="ECO:0000256" key="1">
    <source>
        <dbReference type="PIRSR" id="PIRSR602401-1"/>
    </source>
</evidence>
<dbReference type="GO" id="GO:0005506">
    <property type="term" value="F:iron ion binding"/>
    <property type="evidence" value="ECO:0007669"/>
    <property type="project" value="InterPro"/>
</dbReference>
<keyword evidence="1" id="KW-0479">Metal-binding</keyword>
<accession>A0A7I8IEJ3</accession>
<feature type="binding site" description="axial binding residue" evidence="1">
    <location>
        <position position="134"/>
    </location>
    <ligand>
        <name>heme</name>
        <dbReference type="ChEBI" id="CHEBI:30413"/>
    </ligand>
    <ligandPart>
        <name>Fe</name>
        <dbReference type="ChEBI" id="CHEBI:18248"/>
    </ligandPart>
</feature>
<dbReference type="PRINTS" id="PR00385">
    <property type="entry name" value="P450"/>
</dbReference>
<dbReference type="PRINTS" id="PR00463">
    <property type="entry name" value="EP450I"/>
</dbReference>
<dbReference type="Gene3D" id="1.10.630.10">
    <property type="entry name" value="Cytochrome P450"/>
    <property type="match status" value="1"/>
</dbReference>
<dbReference type="InterPro" id="IPR002401">
    <property type="entry name" value="Cyt_P450_E_grp-I"/>
</dbReference>
<comment type="cofactor">
    <cofactor evidence="1">
        <name>heme</name>
        <dbReference type="ChEBI" id="CHEBI:30413"/>
    </cofactor>
</comment>
<proteinExistence type="predicted"/>
<keyword evidence="3" id="KW-1185">Reference proteome</keyword>
<reference evidence="2 3" key="1">
    <citation type="submission" date="2019-12" db="EMBL/GenBank/DDBJ databases">
        <authorList>
            <person name="Scholz U."/>
            <person name="Mascher M."/>
            <person name="Fiebig A."/>
        </authorList>
    </citation>
    <scope>NUCLEOTIDE SEQUENCE</scope>
</reference>
<dbReference type="EMBL" id="LR743589">
    <property type="protein sequence ID" value="CAA2616539.1"/>
    <property type="molecule type" value="Genomic_DNA"/>
</dbReference>
<dbReference type="PANTHER" id="PTHR47951:SF3">
    <property type="entry name" value="CYTOCHROME P450, FAMILY 706, SUBFAMILY A, POLYPEPTIDE 4"/>
    <property type="match status" value="1"/>
</dbReference>
<dbReference type="InterPro" id="IPR036396">
    <property type="entry name" value="Cyt_P450_sf"/>
</dbReference>
<name>A0A7I8IEJ3_SPIIN</name>
<dbReference type="GO" id="GO:0004497">
    <property type="term" value="F:monooxygenase activity"/>
    <property type="evidence" value="ECO:0007669"/>
    <property type="project" value="InterPro"/>
</dbReference>
<organism evidence="2">
    <name type="scientific">Spirodela intermedia</name>
    <name type="common">Intermediate duckweed</name>
    <dbReference type="NCBI Taxonomy" id="51605"/>
    <lineage>
        <taxon>Eukaryota</taxon>
        <taxon>Viridiplantae</taxon>
        <taxon>Streptophyta</taxon>
        <taxon>Embryophyta</taxon>
        <taxon>Tracheophyta</taxon>
        <taxon>Spermatophyta</taxon>
        <taxon>Magnoliopsida</taxon>
        <taxon>Liliopsida</taxon>
        <taxon>Araceae</taxon>
        <taxon>Lemnoideae</taxon>
        <taxon>Spirodela</taxon>
    </lineage>
</organism>
<dbReference type="InterPro" id="IPR001128">
    <property type="entry name" value="Cyt_P450"/>
</dbReference>